<reference evidence="4" key="6">
    <citation type="submission" date="2018-06" db="EMBL/GenBank/DDBJ databases">
        <authorList>
            <person name="Martins R.C."/>
            <person name="Perdigao-Neto L.V."/>
            <person name="Costa S.F."/>
            <person name="Levin A.S.S."/>
        </authorList>
    </citation>
    <scope>NUCLEOTIDE SEQUENCE</scope>
    <source>
        <strain evidence="4">1283</strain>
    </source>
</reference>
<feature type="transmembrane region" description="Helical" evidence="1">
    <location>
        <begin position="183"/>
        <end position="199"/>
    </location>
</feature>
<keyword evidence="7" id="KW-1185">Reference proteome</keyword>
<keyword evidence="1" id="KW-0472">Membrane</keyword>
<feature type="transmembrane region" description="Helical" evidence="1">
    <location>
        <begin position="325"/>
        <end position="345"/>
    </location>
</feature>
<sequence length="436" mass="46800">MDHILSVILVSLLTGMTALLSHRSAAVFHDGIRPILPQLVEGHMNRREAGSIAFGLSIGFVASVGISFTLSTGLLNSWLLFLPTDIIGVLAVNVWLAFILGAIWGILVFTSLQPINQLLTSLPVDIIGALGELSNPVVSAFALFPLVAIFYQFGWKQSVVAALLVLLSRLIVVRYFPHLFPESIEIFVGMVLLLGIAIFRDLKDRRASPTGEETSTPSMFEERTQRIINNLPLIAITGALISAVASIKIFGGSEVSIYTLAKAYAPGISPAESDALLHQAALAEFMRGLGFIPLIATTALATGVYAVAGFTFVFVVGYLSPSPWLAAPAGAIVITLEILLLRYIGKWLGRYPSVRNASDNIRNAMNMLMEFALLIGSIFAAIKMAGYTGFSMAAALYFLNEALGRPVLKIAAPVVAVIITGILLNIFGWIGLFVPQ</sequence>
<reference evidence="2 6" key="3">
    <citation type="submission" date="2018-05" db="EMBL/GenBank/DDBJ databases">
        <title>Klebsiella quasipneumonaiae provides a window into carbapenemase gene transfer, plasmid rearrangements and nosocomial acquisition from the hospital environment.</title>
        <authorList>
            <person name="Mathers A.J."/>
            <person name="Vegesana K."/>
            <person name="Stoesser N."/>
            <person name="Crook D."/>
            <person name="Vaughan A."/>
            <person name="Barry K."/>
            <person name="Parikh H."/>
            <person name="Sebra R."/>
            <person name="Kotay S."/>
            <person name="Walker A.S."/>
            <person name="Sheppard A.E."/>
        </authorList>
    </citation>
    <scope>NUCLEOTIDE SEQUENCE [LARGE SCALE GENOMIC DNA]</scope>
    <source>
        <strain evidence="2 6">CAV1761</strain>
    </source>
</reference>
<evidence type="ECO:0000313" key="7">
    <source>
        <dbReference type="Proteomes" id="UP000247823"/>
    </source>
</evidence>
<feature type="transmembrane region" description="Helical" evidence="1">
    <location>
        <begin position="87"/>
        <end position="113"/>
    </location>
</feature>
<evidence type="ECO:0000313" key="3">
    <source>
        <dbReference type="EMBL" id="OCO90498.1"/>
    </source>
</evidence>
<reference evidence="7" key="4">
    <citation type="submission" date="2018-06" db="EMBL/GenBank/DDBJ databases">
        <title>Serratia marcescens genome sequencing and assembly.</title>
        <authorList>
            <person name="Martins R.C."/>
            <person name="Perdigao-Neto L.V."/>
            <person name="Costa S.F."/>
            <person name="Levin A.S.S."/>
        </authorList>
    </citation>
    <scope>NUCLEOTIDE SEQUENCE [LARGE SCALE GENOMIC DNA]</scope>
    <source>
        <strain evidence="7">1283</strain>
    </source>
</reference>
<accession>A0A2V4GFN0</accession>
<dbReference type="EMBL" id="LJEX02000013">
    <property type="protein sequence ID" value="OCO90498.1"/>
    <property type="molecule type" value="Genomic_DNA"/>
</dbReference>
<proteinExistence type="predicted"/>
<evidence type="ECO:0000313" key="6">
    <source>
        <dbReference type="Proteomes" id="UP000245399"/>
    </source>
</evidence>
<feature type="transmembrane region" description="Helical" evidence="1">
    <location>
        <begin position="50"/>
        <end position="75"/>
    </location>
</feature>
<evidence type="ECO:0000256" key="1">
    <source>
        <dbReference type="SAM" id="Phobius"/>
    </source>
</evidence>
<feature type="transmembrane region" description="Helical" evidence="1">
    <location>
        <begin position="133"/>
        <end position="151"/>
    </location>
</feature>
<dbReference type="EMBL" id="CP029449">
    <property type="protein sequence ID" value="AWL69100.1"/>
    <property type="molecule type" value="Genomic_DNA"/>
</dbReference>
<reference evidence="3" key="2">
    <citation type="journal article" date="2017" name="PLoS ONE">
        <title>Genomic and phenotypic characterisation of fluoroquinolone resistance mechanisms in Enterobacteriaceae in Durban, South Africa.</title>
        <authorList>
            <person name="Osei Sekyere J."/>
            <person name="Amoako D.G."/>
        </authorList>
    </citation>
    <scope>NUCLEOTIDE SEQUENCE</scope>
    <source>
        <strain evidence="3">945174350</strain>
    </source>
</reference>
<dbReference type="Pfam" id="PF10797">
    <property type="entry name" value="YhfT"/>
    <property type="match status" value="1"/>
</dbReference>
<evidence type="ECO:0000313" key="2">
    <source>
        <dbReference type="EMBL" id="AWL69100.1"/>
    </source>
</evidence>
<reference evidence="5" key="1">
    <citation type="submission" date="2016-04" db="EMBL/GenBank/DDBJ databases">
        <authorList>
            <person name="Osei Sekyere J."/>
            <person name="Sivertsen A."/>
            <person name="Pedersen A.T."/>
            <person name="Sundsfjord A."/>
        </authorList>
    </citation>
    <scope>NUCLEOTIDE SEQUENCE [LARGE SCALE GENOMIC DNA]</scope>
    <source>
        <strain evidence="5">945174350</strain>
    </source>
</reference>
<dbReference type="RefSeq" id="WP_038873609.1">
    <property type="nucleotide sequence ID" value="NZ_CABMHU010000027.1"/>
</dbReference>
<reference evidence="4 7" key="5">
    <citation type="submission" date="2018-06" db="EMBL/GenBank/DDBJ databases">
        <title>Serratia marcescens genome sequencing and assembly.</title>
        <authorList>
            <person name="Martins R.C.R."/>
            <person name="Perdigao-Neto L.V."/>
            <person name="Costa S.F."/>
            <person name="Levin A.S.S."/>
        </authorList>
    </citation>
    <scope>NUCLEOTIDE SEQUENCE [LARGE SCALE GENOMIC DNA]</scope>
    <source>
        <strain evidence="4 7">1283</strain>
    </source>
</reference>
<feature type="transmembrane region" description="Helical" evidence="1">
    <location>
        <begin position="410"/>
        <end position="434"/>
    </location>
</feature>
<dbReference type="AlphaFoldDB" id="A0A2V4GFN0"/>
<gene>
    <name evidence="3" type="ORF">AN695_0209795</name>
    <name evidence="2" type="ORF">DKC05_16340</name>
    <name evidence="4" type="ORF">DMW51_18170</name>
</gene>
<protein>
    <submittedName>
        <fullName evidence="3">Uncharacterized protein</fullName>
    </submittedName>
</protein>
<dbReference type="InterPro" id="IPR019733">
    <property type="entry name" value="Uncharacterised_YhfT"/>
</dbReference>
<dbReference type="Proteomes" id="UP000245399">
    <property type="component" value="Chromosome"/>
</dbReference>
<evidence type="ECO:0000313" key="5">
    <source>
        <dbReference type="Proteomes" id="UP000050489"/>
    </source>
</evidence>
<keyword evidence="1" id="KW-1133">Transmembrane helix</keyword>
<feature type="transmembrane region" description="Helical" evidence="1">
    <location>
        <begin position="291"/>
        <end position="319"/>
    </location>
</feature>
<keyword evidence="1" id="KW-0812">Transmembrane</keyword>
<evidence type="ECO:0000313" key="4">
    <source>
        <dbReference type="EMBL" id="PYA63656.1"/>
    </source>
</evidence>
<dbReference type="EMBL" id="QJQB01000417">
    <property type="protein sequence ID" value="PYA63656.1"/>
    <property type="molecule type" value="Genomic_DNA"/>
</dbReference>
<feature type="transmembrane region" description="Helical" evidence="1">
    <location>
        <begin position="371"/>
        <end position="398"/>
    </location>
</feature>
<name>A0A2V4GFN0_SERMA</name>
<dbReference type="Proteomes" id="UP000050489">
    <property type="component" value="Unassembled WGS sequence"/>
</dbReference>
<organism evidence="3 5">
    <name type="scientific">Serratia marcescens</name>
    <dbReference type="NCBI Taxonomy" id="615"/>
    <lineage>
        <taxon>Bacteria</taxon>
        <taxon>Pseudomonadati</taxon>
        <taxon>Pseudomonadota</taxon>
        <taxon>Gammaproteobacteria</taxon>
        <taxon>Enterobacterales</taxon>
        <taxon>Yersiniaceae</taxon>
        <taxon>Serratia</taxon>
    </lineage>
</organism>
<dbReference type="Proteomes" id="UP000247823">
    <property type="component" value="Unassembled WGS sequence"/>
</dbReference>